<dbReference type="PANTHER" id="PTHR42794:SF2">
    <property type="entry name" value="ABC TRANSPORTER ATP-BINDING PROTEIN"/>
    <property type="match status" value="1"/>
</dbReference>
<evidence type="ECO:0000259" key="4">
    <source>
        <dbReference type="PROSITE" id="PS50893"/>
    </source>
</evidence>
<sequence>MNTPAPAVDYREVTVRLGHVDIVTDIHLSVGEGRFFGLIGPNGGGKSTILRCLYRALTPVTGAITLNGRDVAASSLRANARHVAALTQSSEMFLDFTVEDVVRTGRLPHTGLLRSTTTDDTWVCDQAMDEAGVGGLRGRLFSELSGGESQRVLIARAFAQQTPVLVLDEPTNHLDVRHQYAVLEAARNRGTTVIAALHDLNVAARFCTDLAVVAGGRVVRTGTPADVLTAASIGQWFGIGCHVVRHPRLSVPQIIFDEGLSP</sequence>
<dbReference type="STRING" id="1344003.SAMN05445060_3381"/>
<feature type="domain" description="ABC transporter" evidence="4">
    <location>
        <begin position="8"/>
        <end position="240"/>
    </location>
</feature>
<dbReference type="InterPro" id="IPR017871">
    <property type="entry name" value="ABC_transporter-like_CS"/>
</dbReference>
<proteinExistence type="predicted"/>
<dbReference type="SMART" id="SM00382">
    <property type="entry name" value="AAA"/>
    <property type="match status" value="1"/>
</dbReference>
<dbReference type="AlphaFoldDB" id="A0A1N7H1R4"/>
<evidence type="ECO:0000313" key="5">
    <source>
        <dbReference type="EMBL" id="SIS18765.1"/>
    </source>
</evidence>
<dbReference type="CDD" id="cd03214">
    <property type="entry name" value="ABC_Iron-Siderophores_B12_Hemin"/>
    <property type="match status" value="1"/>
</dbReference>
<keyword evidence="6" id="KW-1185">Reference proteome</keyword>
<dbReference type="InterPro" id="IPR003439">
    <property type="entry name" value="ABC_transporter-like_ATP-bd"/>
</dbReference>
<protein>
    <submittedName>
        <fullName evidence="5">Iron complex transport system ATP-binding protein</fullName>
    </submittedName>
</protein>
<keyword evidence="1" id="KW-0813">Transport</keyword>
<dbReference type="Gene3D" id="3.40.50.300">
    <property type="entry name" value="P-loop containing nucleotide triphosphate hydrolases"/>
    <property type="match status" value="1"/>
</dbReference>
<keyword evidence="2" id="KW-0547">Nucleotide-binding</keyword>
<evidence type="ECO:0000256" key="3">
    <source>
        <dbReference type="ARBA" id="ARBA00022840"/>
    </source>
</evidence>
<evidence type="ECO:0000313" key="6">
    <source>
        <dbReference type="Proteomes" id="UP000186218"/>
    </source>
</evidence>
<dbReference type="PROSITE" id="PS00211">
    <property type="entry name" value="ABC_TRANSPORTER_1"/>
    <property type="match status" value="1"/>
</dbReference>
<dbReference type="InterPro" id="IPR003593">
    <property type="entry name" value="AAA+_ATPase"/>
</dbReference>
<evidence type="ECO:0000256" key="2">
    <source>
        <dbReference type="ARBA" id="ARBA00022741"/>
    </source>
</evidence>
<dbReference type="PROSITE" id="PS50893">
    <property type="entry name" value="ABC_TRANSPORTER_2"/>
    <property type="match status" value="1"/>
</dbReference>
<accession>A0A1N7H1R4</accession>
<dbReference type="GO" id="GO:0016887">
    <property type="term" value="F:ATP hydrolysis activity"/>
    <property type="evidence" value="ECO:0007669"/>
    <property type="project" value="InterPro"/>
</dbReference>
<evidence type="ECO:0000256" key="1">
    <source>
        <dbReference type="ARBA" id="ARBA00022448"/>
    </source>
</evidence>
<gene>
    <name evidence="5" type="ORF">SAMN05445060_3381</name>
</gene>
<dbReference type="OrthoDB" id="3579586at2"/>
<keyword evidence="3 5" id="KW-0067">ATP-binding</keyword>
<dbReference type="GO" id="GO:0005524">
    <property type="term" value="F:ATP binding"/>
    <property type="evidence" value="ECO:0007669"/>
    <property type="project" value="UniProtKB-KW"/>
</dbReference>
<dbReference type="SUPFAM" id="SSF52540">
    <property type="entry name" value="P-loop containing nucleoside triphosphate hydrolases"/>
    <property type="match status" value="1"/>
</dbReference>
<dbReference type="EMBL" id="FTNT01000011">
    <property type="protein sequence ID" value="SIS18765.1"/>
    <property type="molecule type" value="Genomic_DNA"/>
</dbReference>
<reference evidence="5 6" key="1">
    <citation type="submission" date="2017-01" db="EMBL/GenBank/DDBJ databases">
        <authorList>
            <person name="Mah S.A."/>
            <person name="Swanson W.J."/>
            <person name="Moy G.W."/>
            <person name="Vacquier V.D."/>
        </authorList>
    </citation>
    <scope>NUCLEOTIDE SEQUENCE [LARGE SCALE GENOMIC DNA]</scope>
    <source>
        <strain evidence="5 6">CPCC 203464</strain>
    </source>
</reference>
<dbReference type="InterPro" id="IPR027417">
    <property type="entry name" value="P-loop_NTPase"/>
</dbReference>
<dbReference type="FunFam" id="3.40.50.300:FF:000134">
    <property type="entry name" value="Iron-enterobactin ABC transporter ATP-binding protein"/>
    <property type="match status" value="1"/>
</dbReference>
<name>A0A1N7H1R4_9NOCA</name>
<dbReference type="PANTHER" id="PTHR42794">
    <property type="entry name" value="HEMIN IMPORT ATP-BINDING PROTEIN HMUV"/>
    <property type="match status" value="1"/>
</dbReference>
<dbReference type="RefSeq" id="WP_076481863.1">
    <property type="nucleotide sequence ID" value="NZ_FTNT01000011.1"/>
</dbReference>
<dbReference type="Proteomes" id="UP000186218">
    <property type="component" value="Unassembled WGS sequence"/>
</dbReference>
<dbReference type="Pfam" id="PF00005">
    <property type="entry name" value="ABC_tran"/>
    <property type="match status" value="1"/>
</dbReference>
<organism evidence="5 6">
    <name type="scientific">Williamsia sterculiae</name>
    <dbReference type="NCBI Taxonomy" id="1344003"/>
    <lineage>
        <taxon>Bacteria</taxon>
        <taxon>Bacillati</taxon>
        <taxon>Actinomycetota</taxon>
        <taxon>Actinomycetes</taxon>
        <taxon>Mycobacteriales</taxon>
        <taxon>Nocardiaceae</taxon>
        <taxon>Williamsia</taxon>
    </lineage>
</organism>